<name>A0A815YMQ1_ADIRI</name>
<keyword evidence="2" id="KW-1185">Reference proteome</keyword>
<protein>
    <submittedName>
        <fullName evidence="1">Uncharacterized protein</fullName>
    </submittedName>
</protein>
<sequence length="111" mass="12605">MRTRNTLQSLGISRRTILLKNLIQANLLRKELKGELSMLYQANVSGIQFDQLFIHHVSVRNCSMLGMQLQNSSLSHVDLTGCIDFDPEQIHSWVKIDQVTLPNGTTLHAYV</sequence>
<evidence type="ECO:0000313" key="1">
    <source>
        <dbReference type="EMBL" id="CAF1572257.1"/>
    </source>
</evidence>
<dbReference type="EMBL" id="CAJNOR010005678">
    <property type="protein sequence ID" value="CAF1572257.1"/>
    <property type="molecule type" value="Genomic_DNA"/>
</dbReference>
<dbReference type="AlphaFoldDB" id="A0A815YMQ1"/>
<organism evidence="1 2">
    <name type="scientific">Adineta ricciae</name>
    <name type="common">Rotifer</name>
    <dbReference type="NCBI Taxonomy" id="249248"/>
    <lineage>
        <taxon>Eukaryota</taxon>
        <taxon>Metazoa</taxon>
        <taxon>Spiralia</taxon>
        <taxon>Gnathifera</taxon>
        <taxon>Rotifera</taxon>
        <taxon>Eurotatoria</taxon>
        <taxon>Bdelloidea</taxon>
        <taxon>Adinetida</taxon>
        <taxon>Adinetidae</taxon>
        <taxon>Adineta</taxon>
    </lineage>
</organism>
<evidence type="ECO:0000313" key="2">
    <source>
        <dbReference type="Proteomes" id="UP000663828"/>
    </source>
</evidence>
<reference evidence="1" key="1">
    <citation type="submission" date="2021-02" db="EMBL/GenBank/DDBJ databases">
        <authorList>
            <person name="Nowell W R."/>
        </authorList>
    </citation>
    <scope>NUCLEOTIDE SEQUENCE</scope>
</reference>
<dbReference type="Gene3D" id="2.160.20.80">
    <property type="entry name" value="E3 ubiquitin-protein ligase SopA"/>
    <property type="match status" value="1"/>
</dbReference>
<gene>
    <name evidence="1" type="ORF">XAT740_LOCUS44595</name>
</gene>
<dbReference type="Proteomes" id="UP000663828">
    <property type="component" value="Unassembled WGS sequence"/>
</dbReference>
<proteinExistence type="predicted"/>
<dbReference type="SUPFAM" id="SSF141571">
    <property type="entry name" value="Pentapeptide repeat-like"/>
    <property type="match status" value="1"/>
</dbReference>
<comment type="caution">
    <text evidence="1">The sequence shown here is derived from an EMBL/GenBank/DDBJ whole genome shotgun (WGS) entry which is preliminary data.</text>
</comment>
<accession>A0A815YMQ1</accession>